<dbReference type="EMBL" id="BOPG01000024">
    <property type="protein sequence ID" value="GIJ56291.1"/>
    <property type="molecule type" value="Genomic_DNA"/>
</dbReference>
<keyword evidence="1" id="KW-0812">Transmembrane</keyword>
<keyword evidence="3" id="KW-1185">Reference proteome</keyword>
<keyword evidence="1" id="KW-1133">Transmembrane helix</keyword>
<keyword evidence="1" id="KW-0472">Membrane</keyword>
<feature type="transmembrane region" description="Helical" evidence="1">
    <location>
        <begin position="119"/>
        <end position="139"/>
    </location>
</feature>
<gene>
    <name evidence="2" type="ORF">Vau01_038070</name>
</gene>
<feature type="transmembrane region" description="Helical" evidence="1">
    <location>
        <begin position="181"/>
        <end position="202"/>
    </location>
</feature>
<evidence type="ECO:0000313" key="2">
    <source>
        <dbReference type="EMBL" id="GIJ56291.1"/>
    </source>
</evidence>
<evidence type="ECO:0000313" key="3">
    <source>
        <dbReference type="Proteomes" id="UP000612585"/>
    </source>
</evidence>
<feature type="transmembrane region" description="Helical" evidence="1">
    <location>
        <begin position="214"/>
        <end position="235"/>
    </location>
</feature>
<feature type="transmembrane region" description="Helical" evidence="1">
    <location>
        <begin position="59"/>
        <end position="81"/>
    </location>
</feature>
<organism evidence="2 3">
    <name type="scientific">Virgisporangium aurantiacum</name>
    <dbReference type="NCBI Taxonomy" id="175570"/>
    <lineage>
        <taxon>Bacteria</taxon>
        <taxon>Bacillati</taxon>
        <taxon>Actinomycetota</taxon>
        <taxon>Actinomycetes</taxon>
        <taxon>Micromonosporales</taxon>
        <taxon>Micromonosporaceae</taxon>
        <taxon>Virgisporangium</taxon>
    </lineage>
</organism>
<comment type="caution">
    <text evidence="2">The sequence shown here is derived from an EMBL/GenBank/DDBJ whole genome shotgun (WGS) entry which is preliminary data.</text>
</comment>
<feature type="transmembrane region" description="Helical" evidence="1">
    <location>
        <begin position="87"/>
        <end position="107"/>
    </location>
</feature>
<sequence length="333" mass="34101">MTDVPERILAVAVAALPERRRDWGLAMLAELHEVTRRGDRWAFALSGVRATLLIPPAGGWSVLALVAGAVVAAVAAVGRVVRAELPALTVFAMTFTAVLGALVVLGVARSAKPRLPAPVPTLVVGGAVAASIVGVVVFLHREPAAARYLPAPAAAYLAAVLAGCLWIAVTSPRPLGTTRLAPYLGAAAALVLAAWSLALYRLEPVEPPVVVAEVLGIGLMLTPFAVFAVPAFVASRAAGRPASRAAGRAAGGSRRAGVQALVWTLTAAMPLTFALWLPEALRRHAIDGHTLDGEVVAPVGVNLSDAIVFCLGLLPVFGTVLGTAGAAVGARRR</sequence>
<accession>A0A8J4E014</accession>
<evidence type="ECO:0000256" key="1">
    <source>
        <dbReference type="SAM" id="Phobius"/>
    </source>
</evidence>
<feature type="transmembrane region" description="Helical" evidence="1">
    <location>
        <begin position="306"/>
        <end position="330"/>
    </location>
</feature>
<reference evidence="2" key="1">
    <citation type="submission" date="2021-01" db="EMBL/GenBank/DDBJ databases">
        <title>Whole genome shotgun sequence of Virgisporangium aurantiacum NBRC 16421.</title>
        <authorList>
            <person name="Komaki H."/>
            <person name="Tamura T."/>
        </authorList>
    </citation>
    <scope>NUCLEOTIDE SEQUENCE</scope>
    <source>
        <strain evidence="2">NBRC 16421</strain>
    </source>
</reference>
<feature type="transmembrane region" description="Helical" evidence="1">
    <location>
        <begin position="151"/>
        <end position="169"/>
    </location>
</feature>
<proteinExistence type="predicted"/>
<dbReference type="RefSeq" id="WP_203994362.1">
    <property type="nucleotide sequence ID" value="NZ_BOPG01000024.1"/>
</dbReference>
<protein>
    <submittedName>
        <fullName evidence="2">Uncharacterized protein</fullName>
    </submittedName>
</protein>
<dbReference type="AlphaFoldDB" id="A0A8J4E014"/>
<dbReference type="Proteomes" id="UP000612585">
    <property type="component" value="Unassembled WGS sequence"/>
</dbReference>
<name>A0A8J4E014_9ACTN</name>